<comment type="caution">
    <text evidence="4">The sequence shown here is derived from an EMBL/GenBank/DDBJ whole genome shotgun (WGS) entry which is preliminary data.</text>
</comment>
<evidence type="ECO:0000259" key="3">
    <source>
        <dbReference type="Pfam" id="PF06276"/>
    </source>
</evidence>
<evidence type="ECO:0000259" key="2">
    <source>
        <dbReference type="Pfam" id="PF04183"/>
    </source>
</evidence>
<dbReference type="Gene3D" id="1.10.510.40">
    <property type="match status" value="1"/>
</dbReference>
<dbReference type="PANTHER" id="PTHR34384:SF5">
    <property type="entry name" value="L-2,3-DIAMINOPROPANOATE--CITRATE LIGASE"/>
    <property type="match status" value="1"/>
</dbReference>
<proteinExistence type="predicted"/>
<feature type="region of interest" description="Disordered" evidence="1">
    <location>
        <begin position="613"/>
        <end position="646"/>
    </location>
</feature>
<evidence type="ECO:0000313" key="4">
    <source>
        <dbReference type="EMBL" id="MFC6765357.1"/>
    </source>
</evidence>
<keyword evidence="5" id="KW-1185">Reference proteome</keyword>
<accession>A0ABD5SP31</accession>
<evidence type="ECO:0000313" key="5">
    <source>
        <dbReference type="Proteomes" id="UP001596383"/>
    </source>
</evidence>
<evidence type="ECO:0000256" key="1">
    <source>
        <dbReference type="SAM" id="MobiDB-lite"/>
    </source>
</evidence>
<organism evidence="4 5">
    <name type="scientific">Natrinema soli</name>
    <dbReference type="NCBI Taxonomy" id="1930624"/>
    <lineage>
        <taxon>Archaea</taxon>
        <taxon>Methanobacteriati</taxon>
        <taxon>Methanobacteriota</taxon>
        <taxon>Stenosarchaea group</taxon>
        <taxon>Halobacteria</taxon>
        <taxon>Halobacteriales</taxon>
        <taxon>Natrialbaceae</taxon>
        <taxon>Natrinema</taxon>
    </lineage>
</organism>
<dbReference type="Proteomes" id="UP001596383">
    <property type="component" value="Unassembled WGS sequence"/>
</dbReference>
<dbReference type="GO" id="GO:0016881">
    <property type="term" value="F:acid-amino acid ligase activity"/>
    <property type="evidence" value="ECO:0007669"/>
    <property type="project" value="UniProtKB-ARBA"/>
</dbReference>
<dbReference type="RefSeq" id="WP_273738383.1">
    <property type="nucleotide sequence ID" value="NZ_JAQIVI010000144.1"/>
</dbReference>
<dbReference type="InterPro" id="IPR037455">
    <property type="entry name" value="LucA/IucC-like"/>
</dbReference>
<dbReference type="AlphaFoldDB" id="A0ABD5SP31"/>
<name>A0ABD5SP31_9EURY</name>
<dbReference type="Pfam" id="PF04183">
    <property type="entry name" value="IucA_IucC"/>
    <property type="match status" value="1"/>
</dbReference>
<dbReference type="PANTHER" id="PTHR34384">
    <property type="entry name" value="L-2,3-DIAMINOPROPANOATE--CITRATE LIGASE"/>
    <property type="match status" value="1"/>
</dbReference>
<sequence length="646" mass="71618">MTPRPTTPTTATDERRVDATRVARDATVHSFLNCYCHETGAGEFVAVADAPVPGDRSPATGLVLSCSLPNQGIDLFAPVDYRSPTGRHLFDLPAYYRTGSDDDPVELDYTTLATLATKELEIERGADGNRDDLLERVVRSCRNIERYVDARADDEETLYGTEFTFREAEQSLVFGHLRHPTPKSRRGMERDAERYAPELEGSFRLHYVRADPDIVESESARADSAAEWVREALRDDLVVDETLLEGHLAGDDGDDVLLPVHPWQADRLLERPDVQDLVSAGKLESLGPLGREFHPTTSVRTLYAPDSPFMVKGSLAVEITNSLRTNKRPELERGVAISDLLATELGDDLRERFPAFDVIRDPAYLTIDPDALGVEGDESGFEVVLRENPFRGEDARRATPVVALCQDAIGDGTSRLGRIVGSIAEREGRDPAAVSEEWFRRYLAISVRPLLWLYLERGIGLEAHQQNSVLALDEAGYPDEFRYRDNQGYYFPENASDRIEAVLPGVGERAGSVCPDAVADERVRYYVLLNNALGVINAFGTAGLVDEERLLAVLRDELESLREFDRPGTSILDPLLESATVPCKANLLTRFRGLDELEAPSLDEQSVYADVRNPLVDASDSADRVEPTNSVDSADRVETVESEVNR</sequence>
<gene>
    <name evidence="4" type="ORF">ACFQE6_10250</name>
</gene>
<dbReference type="Pfam" id="PF06276">
    <property type="entry name" value="FhuF"/>
    <property type="match status" value="1"/>
</dbReference>
<dbReference type="InterPro" id="IPR022770">
    <property type="entry name" value="IucA/IucC-like_C"/>
</dbReference>
<reference evidence="4 5" key="1">
    <citation type="journal article" date="2019" name="Int. J. Syst. Evol. Microbiol.">
        <title>The Global Catalogue of Microorganisms (GCM) 10K type strain sequencing project: providing services to taxonomists for standard genome sequencing and annotation.</title>
        <authorList>
            <consortium name="The Broad Institute Genomics Platform"/>
            <consortium name="The Broad Institute Genome Sequencing Center for Infectious Disease"/>
            <person name="Wu L."/>
            <person name="Ma J."/>
        </authorList>
    </citation>
    <scope>NUCLEOTIDE SEQUENCE [LARGE SCALE GENOMIC DNA]</scope>
    <source>
        <strain evidence="4 5">LMG 29247</strain>
    </source>
</reference>
<feature type="domain" description="Aerobactin siderophore biosynthesis IucA/IucC-like C-terminal" evidence="3">
    <location>
        <begin position="436"/>
        <end position="598"/>
    </location>
</feature>
<feature type="domain" description="Aerobactin siderophore biosynthesis IucA/IucC N-terminal" evidence="2">
    <location>
        <begin position="165"/>
        <end position="406"/>
    </location>
</feature>
<dbReference type="EMBL" id="JBHSWV010000144">
    <property type="protein sequence ID" value="MFC6765357.1"/>
    <property type="molecule type" value="Genomic_DNA"/>
</dbReference>
<dbReference type="InterPro" id="IPR007310">
    <property type="entry name" value="Aerobactin_biosyn_IucA/IucC_N"/>
</dbReference>
<protein>
    <submittedName>
        <fullName evidence="4">IucA/IucC family protein</fullName>
    </submittedName>
</protein>
<feature type="compositionally biased region" description="Basic and acidic residues" evidence="1">
    <location>
        <begin position="633"/>
        <end position="646"/>
    </location>
</feature>